<evidence type="ECO:0000313" key="2">
    <source>
        <dbReference type="Proteomes" id="UP001204144"/>
    </source>
</evidence>
<comment type="caution">
    <text evidence="1">The sequence shown here is derived from an EMBL/GenBank/DDBJ whole genome shotgun (WGS) entry which is preliminary data.</text>
</comment>
<dbReference type="RefSeq" id="WP_255038819.1">
    <property type="nucleotide sequence ID" value="NZ_RJUF01000180.1"/>
</dbReference>
<dbReference type="EMBL" id="RJUF01000180">
    <property type="protein sequence ID" value="MCP9765130.1"/>
    <property type="molecule type" value="Genomic_DNA"/>
</dbReference>
<gene>
    <name evidence="1" type="ORF">EGI31_19525</name>
</gene>
<dbReference type="Proteomes" id="UP001204144">
    <property type="component" value="Unassembled WGS sequence"/>
</dbReference>
<accession>A0AAE3KXJ4</accession>
<organism evidence="1 2">
    <name type="scientific">Lacihabitans soyangensis</name>
    <dbReference type="NCBI Taxonomy" id="869394"/>
    <lineage>
        <taxon>Bacteria</taxon>
        <taxon>Pseudomonadati</taxon>
        <taxon>Bacteroidota</taxon>
        <taxon>Cytophagia</taxon>
        <taxon>Cytophagales</taxon>
        <taxon>Leadbetterellaceae</taxon>
        <taxon>Lacihabitans</taxon>
    </lineage>
</organism>
<proteinExistence type="predicted"/>
<keyword evidence="2" id="KW-1185">Reference proteome</keyword>
<sequence>MKILISEALGDMNKPNSVFSIGFWKADGSFVTKHDVTNRKTSLGDRKKMNRNGVLNCYVPKKDEFFDCTIDLIMTYNGMEIIRPE</sequence>
<reference evidence="1 2" key="1">
    <citation type="submission" date="2018-11" db="EMBL/GenBank/DDBJ databases">
        <title>Novel bacteria species description.</title>
        <authorList>
            <person name="Han J.-H."/>
        </authorList>
    </citation>
    <scope>NUCLEOTIDE SEQUENCE [LARGE SCALE GENOMIC DNA]</scope>
    <source>
        <strain evidence="1 2">KCTC23259</strain>
    </source>
</reference>
<name>A0AAE3KXJ4_9BACT</name>
<evidence type="ECO:0000313" key="1">
    <source>
        <dbReference type="EMBL" id="MCP9765130.1"/>
    </source>
</evidence>
<protein>
    <submittedName>
        <fullName evidence="1">Uncharacterized protein</fullName>
    </submittedName>
</protein>
<dbReference type="AlphaFoldDB" id="A0AAE3KXJ4"/>